<gene>
    <name evidence="7" type="ORF">MED297_13117</name>
</gene>
<keyword evidence="4 6" id="KW-1133">Transmembrane helix</keyword>
<dbReference type="OrthoDB" id="9799225at2"/>
<dbReference type="STRING" id="314283.MED297_13117"/>
<comment type="similarity">
    <text evidence="2">Belongs to the autoinducer-2 exporter (AI-2E) (TC 2.A.86) family.</text>
</comment>
<dbReference type="EMBL" id="AAOE01000005">
    <property type="protein sequence ID" value="EAR10165.1"/>
    <property type="molecule type" value="Genomic_DNA"/>
</dbReference>
<feature type="transmembrane region" description="Helical" evidence="6">
    <location>
        <begin position="7"/>
        <end position="23"/>
    </location>
</feature>
<dbReference type="Pfam" id="PF01594">
    <property type="entry name" value="AI-2E_transport"/>
    <property type="match status" value="1"/>
</dbReference>
<protein>
    <recommendedName>
        <fullName evidence="9">AI-2E family transporter</fullName>
    </recommendedName>
</protein>
<evidence type="ECO:0000256" key="3">
    <source>
        <dbReference type="ARBA" id="ARBA00022692"/>
    </source>
</evidence>
<evidence type="ECO:0000256" key="2">
    <source>
        <dbReference type="ARBA" id="ARBA00009773"/>
    </source>
</evidence>
<feature type="transmembrane region" description="Helical" evidence="6">
    <location>
        <begin position="57"/>
        <end position="76"/>
    </location>
</feature>
<dbReference type="RefSeq" id="WP_008042492.1">
    <property type="nucleotide sequence ID" value="NZ_CH724149.1"/>
</dbReference>
<feature type="transmembrane region" description="Helical" evidence="6">
    <location>
        <begin position="293"/>
        <end position="319"/>
    </location>
</feature>
<dbReference type="PANTHER" id="PTHR21716:SF64">
    <property type="entry name" value="AI-2 TRANSPORT PROTEIN TQSA"/>
    <property type="match status" value="1"/>
</dbReference>
<evidence type="ECO:0000256" key="4">
    <source>
        <dbReference type="ARBA" id="ARBA00022989"/>
    </source>
</evidence>
<evidence type="ECO:0000256" key="6">
    <source>
        <dbReference type="SAM" id="Phobius"/>
    </source>
</evidence>
<keyword evidence="8" id="KW-1185">Reference proteome</keyword>
<organism evidence="7 8">
    <name type="scientific">Reinekea blandensis MED297</name>
    <dbReference type="NCBI Taxonomy" id="314283"/>
    <lineage>
        <taxon>Bacteria</taxon>
        <taxon>Pseudomonadati</taxon>
        <taxon>Pseudomonadota</taxon>
        <taxon>Gammaproteobacteria</taxon>
        <taxon>Oceanospirillales</taxon>
        <taxon>Saccharospirillaceae</taxon>
        <taxon>Reinekea</taxon>
    </lineage>
</organism>
<name>A4BC99_9GAMM</name>
<feature type="transmembrane region" description="Helical" evidence="6">
    <location>
        <begin position="218"/>
        <end position="240"/>
    </location>
</feature>
<evidence type="ECO:0000313" key="7">
    <source>
        <dbReference type="EMBL" id="EAR10165.1"/>
    </source>
</evidence>
<evidence type="ECO:0000256" key="5">
    <source>
        <dbReference type="ARBA" id="ARBA00023136"/>
    </source>
</evidence>
<evidence type="ECO:0008006" key="9">
    <source>
        <dbReference type="Google" id="ProtNLM"/>
    </source>
</evidence>
<dbReference type="AlphaFoldDB" id="A4BC99"/>
<evidence type="ECO:0000313" key="8">
    <source>
        <dbReference type="Proteomes" id="UP000005953"/>
    </source>
</evidence>
<keyword evidence="5 6" id="KW-0472">Membrane</keyword>
<feature type="transmembrane region" description="Helical" evidence="6">
    <location>
        <begin position="252"/>
        <end position="273"/>
    </location>
</feature>
<dbReference type="Proteomes" id="UP000005953">
    <property type="component" value="Unassembled WGS sequence"/>
</dbReference>
<dbReference type="GO" id="GO:0016020">
    <property type="term" value="C:membrane"/>
    <property type="evidence" value="ECO:0007669"/>
    <property type="project" value="UniProtKB-SubCell"/>
</dbReference>
<proteinExistence type="inferred from homology"/>
<evidence type="ECO:0000256" key="1">
    <source>
        <dbReference type="ARBA" id="ARBA00004141"/>
    </source>
</evidence>
<sequence length="334" mass="36623">MNEASLSRGLIVIASIFIIIAGLKVAQPIVMPVLVAFFLAALTSPAVNLLVRFRMPLGIAITVVVVLLIGFFYALGRVLGNSTEQFLDRLPDYQHQLELWLVQLKDKVPWLIEDIEQRIAEFQPTDSAIAIVGRLFSGVGSVLTAIVLIVFTLIFTLLESRNASEKLRIAFGDDKTIGYIKRFSKMVQRYLLVKSLISLATGILVAILLIFLGVDYPILWGTFAFLMNFIPNVGSLLAAIPPMILAGLQLGLPGFLITTGGFVAINMIIGNLIEPRLMGKTLDISPLIVFLSLVIWGWILGPIGMLLSIPLTVVIKIALEVYPGTRWIAELISQ</sequence>
<dbReference type="GO" id="GO:0055085">
    <property type="term" value="P:transmembrane transport"/>
    <property type="evidence" value="ECO:0007669"/>
    <property type="project" value="TreeGrafter"/>
</dbReference>
<feature type="transmembrane region" description="Helical" evidence="6">
    <location>
        <begin position="191"/>
        <end position="212"/>
    </location>
</feature>
<reference evidence="7 8" key="1">
    <citation type="submission" date="2006-02" db="EMBL/GenBank/DDBJ databases">
        <authorList>
            <person name="Pinhassi J."/>
            <person name="Pedros-Alio C."/>
            <person name="Ferriera S."/>
            <person name="Johnson J."/>
            <person name="Kravitz S."/>
            <person name="Halpern A."/>
            <person name="Remington K."/>
            <person name="Beeson K."/>
            <person name="Tran B."/>
            <person name="Rogers Y.-H."/>
            <person name="Friedman R."/>
            <person name="Venter J.C."/>
        </authorList>
    </citation>
    <scope>NUCLEOTIDE SEQUENCE [LARGE SCALE GENOMIC DNA]</scope>
    <source>
        <strain evidence="7 8">MED297</strain>
    </source>
</reference>
<comment type="subcellular location">
    <subcellularLocation>
        <location evidence="1">Membrane</location>
        <topology evidence="1">Multi-pass membrane protein</topology>
    </subcellularLocation>
</comment>
<accession>A4BC99</accession>
<feature type="transmembrane region" description="Helical" evidence="6">
    <location>
        <begin position="29"/>
        <end position="50"/>
    </location>
</feature>
<dbReference type="InterPro" id="IPR002549">
    <property type="entry name" value="AI-2E-like"/>
</dbReference>
<dbReference type="HOGENOM" id="CLU_031275_0_3_6"/>
<keyword evidence="3 6" id="KW-0812">Transmembrane</keyword>
<dbReference type="PANTHER" id="PTHR21716">
    <property type="entry name" value="TRANSMEMBRANE PROTEIN"/>
    <property type="match status" value="1"/>
</dbReference>
<comment type="caution">
    <text evidence="7">The sequence shown here is derived from an EMBL/GenBank/DDBJ whole genome shotgun (WGS) entry which is preliminary data.</text>
</comment>
<feature type="transmembrane region" description="Helical" evidence="6">
    <location>
        <begin position="135"/>
        <end position="158"/>
    </location>
</feature>